<dbReference type="InterPro" id="IPR010998">
    <property type="entry name" value="Integrase_recombinase_N"/>
</dbReference>
<name>A0A7Y7PNT1_9BACT</name>
<keyword evidence="2" id="KW-0229">DNA integration</keyword>
<comment type="caution">
    <text evidence="8">The sequence shown here is derived from an EMBL/GenBank/DDBJ whole genome shotgun (WGS) entry which is preliminary data.</text>
</comment>
<reference evidence="8 9" key="1">
    <citation type="submission" date="2020-05" db="EMBL/GenBank/DDBJ databases">
        <title>Hymenobacter terrestris sp. nov. and Hymenobacter lapidiphilus sp. nov., isolated from regoliths in Antarctica.</title>
        <authorList>
            <person name="Sedlacek I."/>
            <person name="Pantucek R."/>
            <person name="Zeman M."/>
            <person name="Holochova P."/>
            <person name="Kralova S."/>
            <person name="Stankova E."/>
            <person name="Sedo O."/>
            <person name="Micenkova L."/>
            <person name="Svec P."/>
            <person name="Gupta V."/>
            <person name="Sood U."/>
            <person name="Korpole U.S."/>
            <person name="Lal R."/>
        </authorList>
    </citation>
    <scope>NUCLEOTIDE SEQUENCE [LARGE SCALE GENOMIC DNA]</scope>
    <source>
        <strain evidence="8 9">P5342</strain>
    </source>
</reference>
<protein>
    <submittedName>
        <fullName evidence="8">Tyrosine-type recombinase/integrase</fullName>
    </submittedName>
</protein>
<dbReference type="InterPro" id="IPR050090">
    <property type="entry name" value="Tyrosine_recombinase_XerCD"/>
</dbReference>
<dbReference type="PROSITE" id="PS51900">
    <property type="entry name" value="CB"/>
    <property type="match status" value="1"/>
</dbReference>
<comment type="similarity">
    <text evidence="1">Belongs to the 'phage' integrase family.</text>
</comment>
<keyword evidence="4" id="KW-0233">DNA recombination</keyword>
<dbReference type="Pfam" id="PF13495">
    <property type="entry name" value="Phage_int_SAM_4"/>
    <property type="match status" value="1"/>
</dbReference>
<dbReference type="Pfam" id="PF00589">
    <property type="entry name" value="Phage_integrase"/>
    <property type="match status" value="1"/>
</dbReference>
<dbReference type="PANTHER" id="PTHR30349">
    <property type="entry name" value="PHAGE INTEGRASE-RELATED"/>
    <property type="match status" value="1"/>
</dbReference>
<sequence>MKAAVSLRLTDDRTGFQVFFPYSDTTVRMALLAAGVHYAAAERGYLLPATPEAVAPLRQACQQLGVPLHVPVVPALAVAPPPPTPHEVLLGRYCQLIVLKRYSSQTLKSYRGAFQQFLGYCHPRLPLDLNKQDVLNYLSERVAAGISEAYQNLLINAIKFYYEQLEGQPRQYYDLPRPKRPLQNPKVLAQTEVQDLLRGTENLKHRAMLMLAYGLGLRLNEVLALTPADINAQRMALYVRGGKGKKDRDLPLPEKLLLLLREQFRQFRPVTYLFEGQRPGEAYSPRSLQLVIKQAAARVGILRPITLHMLRHSYATHLLEAGTDIRIIQDLLGHSSIKTTEIYTHVAQHSRPPSPLDSLDL</sequence>
<dbReference type="InterPro" id="IPR044068">
    <property type="entry name" value="CB"/>
</dbReference>
<dbReference type="GO" id="GO:0015074">
    <property type="term" value="P:DNA integration"/>
    <property type="evidence" value="ECO:0007669"/>
    <property type="project" value="UniProtKB-KW"/>
</dbReference>
<dbReference type="RefSeq" id="WP_176908138.1">
    <property type="nucleotide sequence ID" value="NZ_JABKAU010000012.1"/>
</dbReference>
<dbReference type="InterPro" id="IPR011010">
    <property type="entry name" value="DNA_brk_join_enz"/>
</dbReference>
<evidence type="ECO:0000313" key="8">
    <source>
        <dbReference type="EMBL" id="NVO31224.1"/>
    </source>
</evidence>
<organism evidence="8 9">
    <name type="scientific">Hymenobacter lapidiphilus</name>
    <dbReference type="NCBI Taxonomy" id="2608003"/>
    <lineage>
        <taxon>Bacteria</taxon>
        <taxon>Pseudomonadati</taxon>
        <taxon>Bacteroidota</taxon>
        <taxon>Cytophagia</taxon>
        <taxon>Cytophagales</taxon>
        <taxon>Hymenobacteraceae</taxon>
        <taxon>Hymenobacter</taxon>
    </lineage>
</organism>
<evidence type="ECO:0000256" key="2">
    <source>
        <dbReference type="ARBA" id="ARBA00022908"/>
    </source>
</evidence>
<feature type="domain" description="Core-binding (CB)" evidence="7">
    <location>
        <begin position="84"/>
        <end position="166"/>
    </location>
</feature>
<dbReference type="EMBL" id="JABKAU010000012">
    <property type="protein sequence ID" value="NVO31224.1"/>
    <property type="molecule type" value="Genomic_DNA"/>
</dbReference>
<proteinExistence type="inferred from homology"/>
<evidence type="ECO:0000256" key="1">
    <source>
        <dbReference type="ARBA" id="ARBA00008857"/>
    </source>
</evidence>
<dbReference type="InterPro" id="IPR004107">
    <property type="entry name" value="Integrase_SAM-like_N"/>
</dbReference>
<dbReference type="GO" id="GO:0003677">
    <property type="term" value="F:DNA binding"/>
    <property type="evidence" value="ECO:0007669"/>
    <property type="project" value="UniProtKB-UniRule"/>
</dbReference>
<accession>A0A7Y7PNT1</accession>
<dbReference type="AlphaFoldDB" id="A0A7Y7PNT1"/>
<evidence type="ECO:0000256" key="5">
    <source>
        <dbReference type="PROSITE-ProRule" id="PRU01248"/>
    </source>
</evidence>
<dbReference type="InterPro" id="IPR013762">
    <property type="entry name" value="Integrase-like_cat_sf"/>
</dbReference>
<evidence type="ECO:0000313" key="9">
    <source>
        <dbReference type="Proteomes" id="UP000565521"/>
    </source>
</evidence>
<dbReference type="InterPro" id="IPR002104">
    <property type="entry name" value="Integrase_catalytic"/>
</dbReference>
<evidence type="ECO:0000259" key="7">
    <source>
        <dbReference type="PROSITE" id="PS51900"/>
    </source>
</evidence>
<dbReference type="Gene3D" id="1.10.150.130">
    <property type="match status" value="1"/>
</dbReference>
<keyword evidence="9" id="KW-1185">Reference proteome</keyword>
<evidence type="ECO:0000256" key="3">
    <source>
        <dbReference type="ARBA" id="ARBA00023125"/>
    </source>
</evidence>
<dbReference type="Gene3D" id="1.10.443.10">
    <property type="entry name" value="Intergrase catalytic core"/>
    <property type="match status" value="1"/>
</dbReference>
<keyword evidence="3 5" id="KW-0238">DNA-binding</keyword>
<dbReference type="PANTHER" id="PTHR30349:SF64">
    <property type="entry name" value="PROPHAGE INTEGRASE INTD-RELATED"/>
    <property type="match status" value="1"/>
</dbReference>
<evidence type="ECO:0000256" key="4">
    <source>
        <dbReference type="ARBA" id="ARBA00023172"/>
    </source>
</evidence>
<feature type="domain" description="Tyr recombinase" evidence="6">
    <location>
        <begin position="183"/>
        <end position="357"/>
    </location>
</feature>
<evidence type="ECO:0000259" key="6">
    <source>
        <dbReference type="PROSITE" id="PS51898"/>
    </source>
</evidence>
<dbReference type="PROSITE" id="PS51898">
    <property type="entry name" value="TYR_RECOMBINASE"/>
    <property type="match status" value="1"/>
</dbReference>
<dbReference type="SUPFAM" id="SSF56349">
    <property type="entry name" value="DNA breaking-rejoining enzymes"/>
    <property type="match status" value="1"/>
</dbReference>
<dbReference type="Proteomes" id="UP000565521">
    <property type="component" value="Unassembled WGS sequence"/>
</dbReference>
<dbReference type="GO" id="GO:0006310">
    <property type="term" value="P:DNA recombination"/>
    <property type="evidence" value="ECO:0007669"/>
    <property type="project" value="UniProtKB-KW"/>
</dbReference>
<gene>
    <name evidence="8" type="ORF">HW554_08400</name>
</gene>